<sequence>LEKEAQRIDGMLMCPVCPAETIGQAQVEIARQMRRLVREKLSQGDDRQEILDFFADRYGNDILAAPPKSGANLIAWLVPIFGVLGALAACLMVIRSMTRQGAREGVEEGAIDDGLAPYLDIIDRNLGFEGSGLPGQTENRELPDTVSGTGPDASNEPESASGDAESPMQDVK</sequence>
<keyword evidence="8" id="KW-0472">Membrane</keyword>
<name>A0A382AXM0_9ZZZZ</name>
<dbReference type="Pfam" id="PF03918">
    <property type="entry name" value="CcmH"/>
    <property type="match status" value="1"/>
</dbReference>
<keyword evidence="8" id="KW-1133">Transmembrane helix</keyword>
<feature type="non-terminal residue" evidence="10">
    <location>
        <position position="1"/>
    </location>
</feature>
<evidence type="ECO:0000256" key="2">
    <source>
        <dbReference type="ARBA" id="ARBA00022617"/>
    </source>
</evidence>
<keyword evidence="2" id="KW-0349">Heme</keyword>
<evidence type="ECO:0000256" key="6">
    <source>
        <dbReference type="ARBA" id="ARBA00023004"/>
    </source>
</evidence>
<dbReference type="InterPro" id="IPR051263">
    <property type="entry name" value="C-type_cytochrome_biogenesis"/>
</dbReference>
<evidence type="ECO:0000256" key="3">
    <source>
        <dbReference type="ARBA" id="ARBA00022723"/>
    </source>
</evidence>
<dbReference type="EMBL" id="UINC01027255">
    <property type="protein sequence ID" value="SVB06188.1"/>
    <property type="molecule type" value="Genomic_DNA"/>
</dbReference>
<feature type="region of interest" description="Disordered" evidence="7">
    <location>
        <begin position="130"/>
        <end position="172"/>
    </location>
</feature>
<protein>
    <recommendedName>
        <fullName evidence="9">CcmH/CycL/Ccl2/NrfF N-terminal domain-containing protein</fullName>
    </recommendedName>
</protein>
<dbReference type="GO" id="GO:0017004">
    <property type="term" value="P:cytochrome complex assembly"/>
    <property type="evidence" value="ECO:0007669"/>
    <property type="project" value="UniProtKB-KW"/>
</dbReference>
<dbReference type="CDD" id="cd16378">
    <property type="entry name" value="CcmH_N"/>
    <property type="match status" value="1"/>
</dbReference>
<reference evidence="10" key="1">
    <citation type="submission" date="2018-05" db="EMBL/GenBank/DDBJ databases">
        <authorList>
            <person name="Lanie J.A."/>
            <person name="Ng W.-L."/>
            <person name="Kazmierczak K.M."/>
            <person name="Andrzejewski T.M."/>
            <person name="Davidsen T.M."/>
            <person name="Wayne K.J."/>
            <person name="Tettelin H."/>
            <person name="Glass J.I."/>
            <person name="Rusch D."/>
            <person name="Podicherti R."/>
            <person name="Tsui H.-C.T."/>
            <person name="Winkler M.E."/>
        </authorList>
    </citation>
    <scope>NUCLEOTIDE SEQUENCE</scope>
</reference>
<keyword evidence="6" id="KW-0408">Iron</keyword>
<accession>A0A382AXM0</accession>
<evidence type="ECO:0000256" key="8">
    <source>
        <dbReference type="SAM" id="Phobius"/>
    </source>
</evidence>
<organism evidence="10">
    <name type="scientific">marine metagenome</name>
    <dbReference type="NCBI Taxonomy" id="408172"/>
    <lineage>
        <taxon>unclassified sequences</taxon>
        <taxon>metagenomes</taxon>
        <taxon>ecological metagenomes</taxon>
    </lineage>
</organism>
<dbReference type="GO" id="GO:0046872">
    <property type="term" value="F:metal ion binding"/>
    <property type="evidence" value="ECO:0007669"/>
    <property type="project" value="UniProtKB-KW"/>
</dbReference>
<evidence type="ECO:0000313" key="10">
    <source>
        <dbReference type="EMBL" id="SVB06188.1"/>
    </source>
</evidence>
<comment type="similarity">
    <text evidence="1">Belongs to the CcmH/CycL/Ccl2/NrfF family.</text>
</comment>
<evidence type="ECO:0000256" key="5">
    <source>
        <dbReference type="ARBA" id="ARBA00022748"/>
    </source>
</evidence>
<feature type="transmembrane region" description="Helical" evidence="8">
    <location>
        <begin position="73"/>
        <end position="94"/>
    </location>
</feature>
<dbReference type="PANTHER" id="PTHR47870:SF1">
    <property type="entry name" value="CYTOCHROME C-TYPE BIOGENESIS PROTEIN CCMH"/>
    <property type="match status" value="1"/>
</dbReference>
<dbReference type="AlphaFoldDB" id="A0A382AXM0"/>
<keyword evidence="8" id="KW-0812">Transmembrane</keyword>
<keyword evidence="3" id="KW-0479">Metal-binding</keyword>
<dbReference type="GO" id="GO:0005886">
    <property type="term" value="C:plasma membrane"/>
    <property type="evidence" value="ECO:0007669"/>
    <property type="project" value="TreeGrafter"/>
</dbReference>
<proteinExistence type="inferred from homology"/>
<dbReference type="InterPro" id="IPR038297">
    <property type="entry name" value="CcmH/CycL/NrfF/Ccl2_sf"/>
</dbReference>
<dbReference type="PANTHER" id="PTHR47870">
    <property type="entry name" value="CYTOCHROME C-TYPE BIOGENESIS PROTEIN CCMH"/>
    <property type="match status" value="1"/>
</dbReference>
<evidence type="ECO:0000256" key="7">
    <source>
        <dbReference type="SAM" id="MobiDB-lite"/>
    </source>
</evidence>
<keyword evidence="5" id="KW-0201">Cytochrome c-type biogenesis</keyword>
<evidence type="ECO:0000256" key="1">
    <source>
        <dbReference type="ARBA" id="ARBA00010342"/>
    </source>
</evidence>
<feature type="domain" description="CcmH/CycL/Ccl2/NrfF N-terminal" evidence="9">
    <location>
        <begin position="2"/>
        <end position="103"/>
    </location>
</feature>
<evidence type="ECO:0000256" key="4">
    <source>
        <dbReference type="ARBA" id="ARBA00022729"/>
    </source>
</evidence>
<keyword evidence="4" id="KW-0732">Signal</keyword>
<gene>
    <name evidence="10" type="ORF">METZ01_LOCUS159042</name>
</gene>
<evidence type="ECO:0000259" key="9">
    <source>
        <dbReference type="Pfam" id="PF03918"/>
    </source>
</evidence>
<dbReference type="InterPro" id="IPR005616">
    <property type="entry name" value="CcmH/CycL/Ccl2/NrfF_N"/>
</dbReference>
<dbReference type="Gene3D" id="1.10.8.640">
    <property type="entry name" value="Cytochrome C biogenesis protein"/>
    <property type="match status" value="1"/>
</dbReference>